<feature type="region of interest" description="Disordered" evidence="1">
    <location>
        <begin position="45"/>
        <end position="66"/>
    </location>
</feature>
<feature type="non-terminal residue" evidence="2">
    <location>
        <position position="1"/>
    </location>
</feature>
<dbReference type="AlphaFoldDB" id="A0A699RPF2"/>
<name>A0A699RPF2_TANCI</name>
<sequence>SSSTSRTIRSLRSSWSFWILLSAATTTPTFIHQLRKPSISLTPADLEMDEDMGPDKQAQSSDDEDIGSTYILKVDLRQDWWKPLEEERPATPKPAWSISSSDVPVPMNN</sequence>
<gene>
    <name evidence="2" type="ORF">Tci_859486</name>
</gene>
<evidence type="ECO:0000256" key="1">
    <source>
        <dbReference type="SAM" id="MobiDB-lite"/>
    </source>
</evidence>
<dbReference type="EMBL" id="BKCJ011110655">
    <property type="protein sequence ID" value="GFC87516.1"/>
    <property type="molecule type" value="Genomic_DNA"/>
</dbReference>
<organism evidence="2">
    <name type="scientific">Tanacetum cinerariifolium</name>
    <name type="common">Dalmatian daisy</name>
    <name type="synonym">Chrysanthemum cinerariifolium</name>
    <dbReference type="NCBI Taxonomy" id="118510"/>
    <lineage>
        <taxon>Eukaryota</taxon>
        <taxon>Viridiplantae</taxon>
        <taxon>Streptophyta</taxon>
        <taxon>Embryophyta</taxon>
        <taxon>Tracheophyta</taxon>
        <taxon>Spermatophyta</taxon>
        <taxon>Magnoliopsida</taxon>
        <taxon>eudicotyledons</taxon>
        <taxon>Gunneridae</taxon>
        <taxon>Pentapetalae</taxon>
        <taxon>asterids</taxon>
        <taxon>campanulids</taxon>
        <taxon>Asterales</taxon>
        <taxon>Asteraceae</taxon>
        <taxon>Asteroideae</taxon>
        <taxon>Anthemideae</taxon>
        <taxon>Anthemidinae</taxon>
        <taxon>Tanacetum</taxon>
    </lineage>
</organism>
<evidence type="ECO:0000313" key="2">
    <source>
        <dbReference type="EMBL" id="GFC87516.1"/>
    </source>
</evidence>
<reference evidence="2" key="1">
    <citation type="journal article" date="2019" name="Sci. Rep.">
        <title>Draft genome of Tanacetum cinerariifolium, the natural source of mosquito coil.</title>
        <authorList>
            <person name="Yamashiro T."/>
            <person name="Shiraishi A."/>
            <person name="Satake H."/>
            <person name="Nakayama K."/>
        </authorList>
    </citation>
    <scope>NUCLEOTIDE SEQUENCE</scope>
</reference>
<proteinExistence type="predicted"/>
<comment type="caution">
    <text evidence="2">The sequence shown here is derived from an EMBL/GenBank/DDBJ whole genome shotgun (WGS) entry which is preliminary data.</text>
</comment>
<protein>
    <submittedName>
        <fullName evidence="2">Uncharacterized protein</fullName>
    </submittedName>
</protein>
<accession>A0A699RPF2</accession>
<feature type="region of interest" description="Disordered" evidence="1">
    <location>
        <begin position="85"/>
        <end position="109"/>
    </location>
</feature>
<feature type="compositionally biased region" description="Polar residues" evidence="1">
    <location>
        <begin position="97"/>
        <end position="109"/>
    </location>
</feature>